<dbReference type="OrthoDB" id="9812729at2"/>
<organism evidence="4 5">
    <name type="scientific">Salana multivorans</name>
    <dbReference type="NCBI Taxonomy" id="120377"/>
    <lineage>
        <taxon>Bacteria</taxon>
        <taxon>Bacillati</taxon>
        <taxon>Actinomycetota</taxon>
        <taxon>Actinomycetes</taxon>
        <taxon>Micrococcales</taxon>
        <taxon>Beutenbergiaceae</taxon>
        <taxon>Salana</taxon>
    </lineage>
</organism>
<accession>A0A3N2D9N9</accession>
<sequence>MAGTVLVSGATDARPTVDARRPVVGTVRRRLTPRGWSLLGVGALAAVAALVAQELELLVVAGVCLTVPLLAALWVSGRRTRLGGELLARPHALDVGDTGDLVLTLRRESGLPAATAQIVVDGPVGRSPDSPVEVLGRDRLEATPRRDRPVTVELAFRARRRGLANVAGPLVRFTDPFGLWVEEHAPVAPAPVLVLPPVVELEGLPPGLARGRSGRLADGSGEPDVVVRPYVPGDDIRTIHWRASARLDGDLVVRLRETGAARSVALLLDDRPGAYSGPGLETAVSLAASVGARIRRAGLPLTVSDAAGHVLIDGEEDPERLLVALAMVGAEQIDARAFTPEVTGRPELVVAVLGGAATDADAAWLHRLAPGVTGLAFRVVDDVTSVRRADATSRRDSGRGGSGSGESGPGAAAGLPAGWRVVHVAAPPTLDGLVPAVTHAWDAAVRGGGS</sequence>
<dbReference type="PANTHER" id="PTHR34351">
    <property type="entry name" value="SLR1927 PROTEIN-RELATED"/>
    <property type="match status" value="1"/>
</dbReference>
<evidence type="ECO:0000259" key="3">
    <source>
        <dbReference type="Pfam" id="PF01882"/>
    </source>
</evidence>
<dbReference type="RefSeq" id="WP_123738681.1">
    <property type="nucleotide sequence ID" value="NZ_RKHQ01000001.1"/>
</dbReference>
<gene>
    <name evidence="4" type="ORF">EDD28_1101</name>
</gene>
<reference evidence="4 5" key="1">
    <citation type="submission" date="2018-11" db="EMBL/GenBank/DDBJ databases">
        <title>Sequencing the genomes of 1000 actinobacteria strains.</title>
        <authorList>
            <person name="Klenk H.-P."/>
        </authorList>
    </citation>
    <scope>NUCLEOTIDE SEQUENCE [LARGE SCALE GENOMIC DNA]</scope>
    <source>
        <strain evidence="4 5">DSM 13521</strain>
    </source>
</reference>
<name>A0A3N2D9N9_9MICO</name>
<evidence type="ECO:0000256" key="1">
    <source>
        <dbReference type="SAM" id="MobiDB-lite"/>
    </source>
</evidence>
<keyword evidence="2" id="KW-0812">Transmembrane</keyword>
<feature type="transmembrane region" description="Helical" evidence="2">
    <location>
        <begin position="58"/>
        <end position="75"/>
    </location>
</feature>
<feature type="region of interest" description="Disordered" evidence="1">
    <location>
        <begin position="388"/>
        <end position="412"/>
    </location>
</feature>
<feature type="compositionally biased region" description="Gly residues" evidence="1">
    <location>
        <begin position="399"/>
        <end position="408"/>
    </location>
</feature>
<keyword evidence="2" id="KW-1133">Transmembrane helix</keyword>
<evidence type="ECO:0000313" key="5">
    <source>
        <dbReference type="Proteomes" id="UP000275356"/>
    </source>
</evidence>
<dbReference type="Proteomes" id="UP000275356">
    <property type="component" value="Unassembled WGS sequence"/>
</dbReference>
<evidence type="ECO:0000313" key="4">
    <source>
        <dbReference type="EMBL" id="ROR96516.1"/>
    </source>
</evidence>
<dbReference type="Pfam" id="PF01882">
    <property type="entry name" value="DUF58"/>
    <property type="match status" value="1"/>
</dbReference>
<comment type="caution">
    <text evidence="4">The sequence shown here is derived from an EMBL/GenBank/DDBJ whole genome shotgun (WGS) entry which is preliminary data.</text>
</comment>
<keyword evidence="2" id="KW-0472">Membrane</keyword>
<proteinExistence type="predicted"/>
<keyword evidence="5" id="KW-1185">Reference proteome</keyword>
<evidence type="ECO:0000256" key="2">
    <source>
        <dbReference type="SAM" id="Phobius"/>
    </source>
</evidence>
<dbReference type="AlphaFoldDB" id="A0A3N2D9N9"/>
<feature type="domain" description="DUF58" evidence="3">
    <location>
        <begin position="227"/>
        <end position="293"/>
    </location>
</feature>
<dbReference type="PANTHER" id="PTHR34351:SF1">
    <property type="entry name" value="SLR1927 PROTEIN"/>
    <property type="match status" value="1"/>
</dbReference>
<feature type="transmembrane region" description="Helical" evidence="2">
    <location>
        <begin position="35"/>
        <end position="52"/>
    </location>
</feature>
<protein>
    <submittedName>
        <fullName evidence="4">Uncharacterized protein (DUF58 family)</fullName>
    </submittedName>
</protein>
<dbReference type="EMBL" id="RKHQ01000001">
    <property type="protein sequence ID" value="ROR96516.1"/>
    <property type="molecule type" value="Genomic_DNA"/>
</dbReference>
<feature type="compositionally biased region" description="Basic and acidic residues" evidence="1">
    <location>
        <begin position="388"/>
        <end position="398"/>
    </location>
</feature>
<dbReference type="InterPro" id="IPR002881">
    <property type="entry name" value="DUF58"/>
</dbReference>